<evidence type="ECO:0000313" key="2">
    <source>
        <dbReference type="EMBL" id="WUR02387.1"/>
    </source>
</evidence>
<evidence type="ECO:0000313" key="3">
    <source>
        <dbReference type="Proteomes" id="UP001334084"/>
    </source>
</evidence>
<protein>
    <submittedName>
        <fullName evidence="2">Membrane protein</fullName>
    </submittedName>
</protein>
<dbReference type="AlphaFoldDB" id="A0AAX4J929"/>
<sequence>MKISLLQIFDLSSLVLESFIGYYLYKDNKKRLSISLLKTINFYDIINDIIYILFISTSSIIFMIYMFFMSRKKFLIFVCFLTLYNSYFNLFFIFLLIPIYFFNLNLPLDSRIIENIKSRKKTLGCYTVYYIICLFCTITSLNLVLHINYRGFKRLIFIFMNFVMIFDLSKKISVNIVLLIFKSRESFCLRFLTKIKATGNVCISSFLKIFSVFYISPINEDFIVIYSLLNDISYFETVAQIRNYKNRIFLETRFLLYPYIFNILYVFYRNIKLRFYDEYSKMMYFLYIHIFFIEIYQSISYYHKLQDHEESNKI</sequence>
<name>A0AAX4J929_9MICR</name>
<proteinExistence type="predicted"/>
<dbReference type="KEGG" id="vnx:VNE69_01325"/>
<feature type="transmembrane region" description="Helical" evidence="1">
    <location>
        <begin position="155"/>
        <end position="181"/>
    </location>
</feature>
<accession>A0AAX4J929</accession>
<feature type="transmembrane region" description="Helical" evidence="1">
    <location>
        <begin position="123"/>
        <end position="149"/>
    </location>
</feature>
<dbReference type="Proteomes" id="UP001334084">
    <property type="component" value="Chromosome 1"/>
</dbReference>
<feature type="transmembrane region" description="Helical" evidence="1">
    <location>
        <begin position="45"/>
        <end position="68"/>
    </location>
</feature>
<organism evidence="2 3">
    <name type="scientific">Vairimorpha necatrix</name>
    <dbReference type="NCBI Taxonomy" id="6039"/>
    <lineage>
        <taxon>Eukaryota</taxon>
        <taxon>Fungi</taxon>
        <taxon>Fungi incertae sedis</taxon>
        <taxon>Microsporidia</taxon>
        <taxon>Nosematidae</taxon>
        <taxon>Vairimorpha</taxon>
    </lineage>
</organism>
<dbReference type="EMBL" id="CP142726">
    <property type="protein sequence ID" value="WUR02387.1"/>
    <property type="molecule type" value="Genomic_DNA"/>
</dbReference>
<keyword evidence="1" id="KW-0812">Transmembrane</keyword>
<gene>
    <name evidence="2" type="ORF">VNE69_01325</name>
</gene>
<keyword evidence="3" id="KW-1185">Reference proteome</keyword>
<keyword evidence="1" id="KW-1133">Transmembrane helix</keyword>
<feature type="transmembrane region" description="Helical" evidence="1">
    <location>
        <begin position="6"/>
        <end position="25"/>
    </location>
</feature>
<evidence type="ECO:0000256" key="1">
    <source>
        <dbReference type="SAM" id="Phobius"/>
    </source>
</evidence>
<keyword evidence="1" id="KW-0472">Membrane</keyword>
<dbReference type="GeneID" id="90540189"/>
<feature type="transmembrane region" description="Helical" evidence="1">
    <location>
        <begin position="283"/>
        <end position="303"/>
    </location>
</feature>
<feature type="transmembrane region" description="Helical" evidence="1">
    <location>
        <begin position="254"/>
        <end position="271"/>
    </location>
</feature>
<feature type="transmembrane region" description="Helical" evidence="1">
    <location>
        <begin position="74"/>
        <end position="102"/>
    </location>
</feature>
<dbReference type="RefSeq" id="XP_065328532.1">
    <property type="nucleotide sequence ID" value="XM_065472460.1"/>
</dbReference>
<reference evidence="2" key="1">
    <citation type="journal article" date="2024" name="BMC Genomics">
        <title>Functional annotation of a divergent genome using sequence and structure-based similarity.</title>
        <authorList>
            <person name="Svedberg D."/>
            <person name="Winiger R.R."/>
            <person name="Berg A."/>
            <person name="Sharma H."/>
            <person name="Tellgren-Roth C."/>
            <person name="Debrunner-Vossbrinck B.A."/>
            <person name="Vossbrinck C.R."/>
            <person name="Barandun J."/>
        </authorList>
    </citation>
    <scope>NUCLEOTIDE SEQUENCE</scope>
    <source>
        <strain evidence="2">Illinois isolate</strain>
    </source>
</reference>